<accession>A0ABY1QPB9</accession>
<dbReference type="RefSeq" id="WP_283435005.1">
    <property type="nucleotide sequence ID" value="NZ_FXUG01000018.1"/>
</dbReference>
<gene>
    <name evidence="2" type="ORF">SAMN06265222_118106</name>
</gene>
<sequence length="116" mass="12455">MTLKPSFALLMLACALTLGCGSVASPPTLVVHVHDGVYDFINHSGAIVATAESLERFDETLRKPEIQNLIHDNRAVVRFAGAETEDGLDIPDDVNVAIAHLAFAGATSQEFDYTND</sequence>
<evidence type="ECO:0000256" key="1">
    <source>
        <dbReference type="SAM" id="SignalP"/>
    </source>
</evidence>
<feature type="chain" id="PRO_5047271636" evidence="1">
    <location>
        <begin position="25"/>
        <end position="116"/>
    </location>
</feature>
<comment type="caution">
    <text evidence="2">The sequence shown here is derived from an EMBL/GenBank/DDBJ whole genome shotgun (WGS) entry which is preliminary data.</text>
</comment>
<name>A0ABY1QPB9_9BACT</name>
<dbReference type="EMBL" id="FXUG01000018">
    <property type="protein sequence ID" value="SMP75014.1"/>
    <property type="molecule type" value="Genomic_DNA"/>
</dbReference>
<keyword evidence="1" id="KW-0732">Signal</keyword>
<keyword evidence="3" id="KW-1185">Reference proteome</keyword>
<protein>
    <submittedName>
        <fullName evidence="2">Uncharacterized protein</fullName>
    </submittedName>
</protein>
<dbReference type="Proteomes" id="UP001158067">
    <property type="component" value="Unassembled WGS sequence"/>
</dbReference>
<reference evidence="2 3" key="1">
    <citation type="submission" date="2017-05" db="EMBL/GenBank/DDBJ databases">
        <authorList>
            <person name="Varghese N."/>
            <person name="Submissions S."/>
        </authorList>
    </citation>
    <scope>NUCLEOTIDE SEQUENCE [LARGE SCALE GENOMIC DNA]</scope>
    <source>
        <strain evidence="2 3">DSM 25457</strain>
    </source>
</reference>
<evidence type="ECO:0000313" key="2">
    <source>
        <dbReference type="EMBL" id="SMP75014.1"/>
    </source>
</evidence>
<organism evidence="2 3">
    <name type="scientific">Neorhodopirellula lusitana</name>
    <dbReference type="NCBI Taxonomy" id="445327"/>
    <lineage>
        <taxon>Bacteria</taxon>
        <taxon>Pseudomonadati</taxon>
        <taxon>Planctomycetota</taxon>
        <taxon>Planctomycetia</taxon>
        <taxon>Pirellulales</taxon>
        <taxon>Pirellulaceae</taxon>
        <taxon>Neorhodopirellula</taxon>
    </lineage>
</organism>
<evidence type="ECO:0000313" key="3">
    <source>
        <dbReference type="Proteomes" id="UP001158067"/>
    </source>
</evidence>
<feature type="signal peptide" evidence="1">
    <location>
        <begin position="1"/>
        <end position="24"/>
    </location>
</feature>
<proteinExistence type="predicted"/>
<dbReference type="PROSITE" id="PS51257">
    <property type="entry name" value="PROKAR_LIPOPROTEIN"/>
    <property type="match status" value="1"/>
</dbReference>